<dbReference type="InterPro" id="IPR011990">
    <property type="entry name" value="TPR-like_helical_dom_sf"/>
</dbReference>
<protein>
    <recommendedName>
        <fullName evidence="4">Tetratricopeptide repeat-containing protein</fullName>
    </recommendedName>
</protein>
<dbReference type="Gene3D" id="1.25.40.10">
    <property type="entry name" value="Tetratricopeptide repeat domain"/>
    <property type="match status" value="1"/>
</dbReference>
<proteinExistence type="predicted"/>
<evidence type="ECO:0000313" key="2">
    <source>
        <dbReference type="EMBL" id="SDM14488.1"/>
    </source>
</evidence>
<keyword evidence="1" id="KW-0812">Transmembrane</keyword>
<dbReference type="AlphaFoldDB" id="A0A1G9QU24"/>
<dbReference type="EMBL" id="FNGV01000005">
    <property type="protein sequence ID" value="SDM14488.1"/>
    <property type="molecule type" value="Genomic_DNA"/>
</dbReference>
<evidence type="ECO:0008006" key="4">
    <source>
        <dbReference type="Google" id="ProtNLM"/>
    </source>
</evidence>
<keyword evidence="3" id="KW-1185">Reference proteome</keyword>
<keyword evidence="1" id="KW-0472">Membrane</keyword>
<name>A0A1G9QU24_9FLAO</name>
<reference evidence="2 3" key="1">
    <citation type="submission" date="2016-10" db="EMBL/GenBank/DDBJ databases">
        <authorList>
            <person name="de Groot N.N."/>
        </authorList>
    </citation>
    <scope>NUCLEOTIDE SEQUENCE [LARGE SCALE GENOMIC DNA]</scope>
    <source>
        <strain evidence="2 3">DSM 19886</strain>
    </source>
</reference>
<sequence length="242" mass="28214">MDKHELINGYFEGSLSENQLEELARLLKTDTAFATDFEFQKELQRSLKKEERQEIKAMFAGLNIEATTAKTRVVRMRPWLIAASFALLIALGSWLLFFNNTDLNTDQLYAANFAPYENVVHPIERGEQLKDLKTRAFTAYEDQDYMLALKLFEELQIQQGDPYIDFYEAVVLMQLNRHQEAASILETYIKNDGQLKDRARWYLALSYLKLRAITKSEDQLQKLIDRNGFKQEAAKELLKKLD</sequence>
<evidence type="ECO:0000313" key="3">
    <source>
        <dbReference type="Proteomes" id="UP000199440"/>
    </source>
</evidence>
<keyword evidence="1" id="KW-1133">Transmembrane helix</keyword>
<evidence type="ECO:0000256" key="1">
    <source>
        <dbReference type="SAM" id="Phobius"/>
    </source>
</evidence>
<dbReference type="STRING" id="192904.SAMN04488514_105207"/>
<feature type="transmembrane region" description="Helical" evidence="1">
    <location>
        <begin position="79"/>
        <end position="98"/>
    </location>
</feature>
<dbReference type="Proteomes" id="UP000199440">
    <property type="component" value="Unassembled WGS sequence"/>
</dbReference>
<organism evidence="2 3">
    <name type="scientific">Kriegella aquimaris</name>
    <dbReference type="NCBI Taxonomy" id="192904"/>
    <lineage>
        <taxon>Bacteria</taxon>
        <taxon>Pseudomonadati</taxon>
        <taxon>Bacteroidota</taxon>
        <taxon>Flavobacteriia</taxon>
        <taxon>Flavobacteriales</taxon>
        <taxon>Flavobacteriaceae</taxon>
        <taxon>Kriegella</taxon>
    </lineage>
</organism>
<dbReference type="OrthoDB" id="979271at2"/>
<dbReference type="Pfam" id="PF13432">
    <property type="entry name" value="TPR_16"/>
    <property type="match status" value="1"/>
</dbReference>
<dbReference type="RefSeq" id="WP_089889500.1">
    <property type="nucleotide sequence ID" value="NZ_FNGV01000005.1"/>
</dbReference>
<gene>
    <name evidence="2" type="ORF">SAMN04488514_105207</name>
</gene>
<dbReference type="SUPFAM" id="SSF48452">
    <property type="entry name" value="TPR-like"/>
    <property type="match status" value="1"/>
</dbReference>
<accession>A0A1G9QU24</accession>